<evidence type="ECO:0000256" key="2">
    <source>
        <dbReference type="ARBA" id="ARBA00022475"/>
    </source>
</evidence>
<dbReference type="EMBL" id="QSVN01000020">
    <property type="protein sequence ID" value="RGO30119.1"/>
    <property type="molecule type" value="Genomic_DNA"/>
</dbReference>
<evidence type="ECO:0000313" key="13">
    <source>
        <dbReference type="Proteomes" id="UP000261285"/>
    </source>
</evidence>
<keyword evidence="10" id="KW-0449">Lipoprotein</keyword>
<keyword evidence="3" id="KW-0645">Protease</keyword>
<evidence type="ECO:0000313" key="11">
    <source>
        <dbReference type="EMBL" id="RGO30119.1"/>
    </source>
</evidence>
<dbReference type="Proteomes" id="UP000095485">
    <property type="component" value="Unassembled WGS sequence"/>
</dbReference>
<dbReference type="AlphaFoldDB" id="A0A174NSI5"/>
<evidence type="ECO:0000256" key="9">
    <source>
        <dbReference type="RuleBase" id="RU004181"/>
    </source>
</evidence>
<evidence type="ECO:0000313" key="10">
    <source>
        <dbReference type="EMBL" id="CUP51634.1"/>
    </source>
</evidence>
<evidence type="ECO:0000256" key="1">
    <source>
        <dbReference type="ARBA" id="ARBA00006139"/>
    </source>
</evidence>
<dbReference type="RefSeq" id="WP_055282770.1">
    <property type="nucleotide sequence ID" value="NZ_CABMEZ010000020.1"/>
</dbReference>
<dbReference type="OrthoDB" id="1770665at2"/>
<reference evidence="10 12" key="1">
    <citation type="submission" date="2015-09" db="EMBL/GenBank/DDBJ databases">
        <authorList>
            <consortium name="Pathogen Informatics"/>
        </authorList>
    </citation>
    <scope>NUCLEOTIDE SEQUENCE [LARGE SCALE GENOMIC DNA]</scope>
    <source>
        <strain evidence="10 12">2789STDY5834914</strain>
    </source>
</reference>
<evidence type="ECO:0000256" key="5">
    <source>
        <dbReference type="ARBA" id="ARBA00022750"/>
    </source>
</evidence>
<dbReference type="PANTHER" id="PTHR33695:SF1">
    <property type="entry name" value="LIPOPROTEIN SIGNAL PEPTIDASE"/>
    <property type="match status" value="1"/>
</dbReference>
<protein>
    <submittedName>
        <fullName evidence="10">Lipoprotein signal peptidase</fullName>
    </submittedName>
    <submittedName>
        <fullName evidence="11">Signal peptidase II</fullName>
    </submittedName>
</protein>
<evidence type="ECO:0000256" key="4">
    <source>
        <dbReference type="ARBA" id="ARBA00022692"/>
    </source>
</evidence>
<dbReference type="GO" id="GO:0004190">
    <property type="term" value="F:aspartic-type endopeptidase activity"/>
    <property type="evidence" value="ECO:0007669"/>
    <property type="project" value="UniProtKB-KW"/>
</dbReference>
<dbReference type="Pfam" id="PF01252">
    <property type="entry name" value="Peptidase_A8"/>
    <property type="match status" value="1"/>
</dbReference>
<evidence type="ECO:0000256" key="3">
    <source>
        <dbReference type="ARBA" id="ARBA00022670"/>
    </source>
</evidence>
<name>A0A174NSI5_9FIRM</name>
<gene>
    <name evidence="11" type="ORF">DXB16_13140</name>
    <name evidence="10" type="ORF">ERS852526_01323</name>
</gene>
<comment type="similarity">
    <text evidence="1 9">Belongs to the peptidase A8 family.</text>
</comment>
<dbReference type="GeneID" id="96228620"/>
<evidence type="ECO:0000313" key="12">
    <source>
        <dbReference type="Proteomes" id="UP000095485"/>
    </source>
</evidence>
<evidence type="ECO:0000256" key="8">
    <source>
        <dbReference type="ARBA" id="ARBA00023136"/>
    </source>
</evidence>
<accession>A0A174NSI5</accession>
<dbReference type="InterPro" id="IPR001872">
    <property type="entry name" value="Peptidase_A8"/>
</dbReference>
<dbReference type="GO" id="GO:0016020">
    <property type="term" value="C:membrane"/>
    <property type="evidence" value="ECO:0007669"/>
    <property type="project" value="InterPro"/>
</dbReference>
<keyword evidence="6" id="KW-0378">Hydrolase</keyword>
<sequence>MHTSIPGAIGTLFGLDMAVKQYIEENVSEKEEKNFCGTKVLIRKVYNKGFAFNSMDSEPDKVKKASVITTAVILMLTLAESFREGHKVTKTAWTLLSAGAISNTYDRIVRGKVVDYIGIRSDHKILGDVTANLADVYILIGSVLMWMRRIGKR</sequence>
<dbReference type="STRING" id="88431.ERS852423_02358"/>
<evidence type="ECO:0000256" key="6">
    <source>
        <dbReference type="ARBA" id="ARBA00022801"/>
    </source>
</evidence>
<evidence type="ECO:0000256" key="7">
    <source>
        <dbReference type="ARBA" id="ARBA00022989"/>
    </source>
</evidence>
<dbReference type="EMBL" id="CZAY01000008">
    <property type="protein sequence ID" value="CUP51634.1"/>
    <property type="molecule type" value="Genomic_DNA"/>
</dbReference>
<keyword evidence="8" id="KW-0472">Membrane</keyword>
<dbReference type="GO" id="GO:0006508">
    <property type="term" value="P:proteolysis"/>
    <property type="evidence" value="ECO:0007669"/>
    <property type="project" value="UniProtKB-KW"/>
</dbReference>
<keyword evidence="4" id="KW-0812">Transmembrane</keyword>
<keyword evidence="2" id="KW-1003">Cell membrane</keyword>
<reference evidence="11 13" key="2">
    <citation type="submission" date="2018-08" db="EMBL/GenBank/DDBJ databases">
        <title>A genome reference for cultivated species of the human gut microbiota.</title>
        <authorList>
            <person name="Zou Y."/>
            <person name="Xue W."/>
            <person name="Luo G."/>
        </authorList>
    </citation>
    <scope>NUCLEOTIDE SEQUENCE [LARGE SCALE GENOMIC DNA]</scope>
    <source>
        <strain evidence="11 13">OM02-16</strain>
    </source>
</reference>
<organism evidence="10 12">
    <name type="scientific">Dorea longicatena</name>
    <dbReference type="NCBI Taxonomy" id="88431"/>
    <lineage>
        <taxon>Bacteria</taxon>
        <taxon>Bacillati</taxon>
        <taxon>Bacillota</taxon>
        <taxon>Clostridia</taxon>
        <taxon>Lachnospirales</taxon>
        <taxon>Lachnospiraceae</taxon>
        <taxon>Dorea</taxon>
    </lineage>
</organism>
<keyword evidence="7" id="KW-1133">Transmembrane helix</keyword>
<proteinExistence type="inferred from homology"/>
<dbReference type="PANTHER" id="PTHR33695">
    <property type="entry name" value="LIPOPROTEIN SIGNAL PEPTIDASE"/>
    <property type="match status" value="1"/>
</dbReference>
<keyword evidence="5" id="KW-0064">Aspartyl protease</keyword>
<dbReference type="Proteomes" id="UP000261285">
    <property type="component" value="Unassembled WGS sequence"/>
</dbReference>
<dbReference type="PRINTS" id="PR00781">
    <property type="entry name" value="LIPOSIGPTASE"/>
</dbReference>